<feature type="transmembrane region" description="Helical" evidence="6">
    <location>
        <begin position="135"/>
        <end position="156"/>
    </location>
</feature>
<dbReference type="EMBL" id="KN716237">
    <property type="protein sequence ID" value="KJH49351.1"/>
    <property type="molecule type" value="Genomic_DNA"/>
</dbReference>
<organism evidence="7 8">
    <name type="scientific">Dictyocaulus viviparus</name>
    <name type="common">Bovine lungworm</name>
    <dbReference type="NCBI Taxonomy" id="29172"/>
    <lineage>
        <taxon>Eukaryota</taxon>
        <taxon>Metazoa</taxon>
        <taxon>Ecdysozoa</taxon>
        <taxon>Nematoda</taxon>
        <taxon>Chromadorea</taxon>
        <taxon>Rhabditida</taxon>
        <taxon>Rhabditina</taxon>
        <taxon>Rhabditomorpha</taxon>
        <taxon>Strongyloidea</taxon>
        <taxon>Metastrongylidae</taxon>
        <taxon>Dictyocaulus</taxon>
    </lineage>
</organism>
<keyword evidence="4 6" id="KW-1133">Transmembrane helix</keyword>
<evidence type="ECO:0000313" key="8">
    <source>
        <dbReference type="Proteomes" id="UP000053766"/>
    </source>
</evidence>
<dbReference type="InterPro" id="IPR002184">
    <property type="entry name" value="7TM_GPCR_serpentine_rcpt_Srb"/>
</dbReference>
<evidence type="ECO:0000256" key="6">
    <source>
        <dbReference type="SAM" id="Phobius"/>
    </source>
</evidence>
<dbReference type="Pfam" id="PF10292">
    <property type="entry name" value="7TM_GPCR_Srab"/>
    <property type="match status" value="1"/>
</dbReference>
<proteinExistence type="inferred from homology"/>
<dbReference type="Proteomes" id="UP000053766">
    <property type="component" value="Unassembled WGS sequence"/>
</dbReference>
<sequence length="234" mass="27007">MSVSECVWGYRNGNFRTPHITCLETPPNSRSQINALIGFLIAVHITALLGIVFIYYVHRRRFRNGNFRTPHITCLETPPNSRSQINALIGFLIAVHITALLGIVFIYYVHRRRFRLVQSLSVRFQFSENLTSSRLIIALSTLQLMTFLMYGMAKVYLNSTHNPQKDDIPSYHSNMLAIYLISEYTLLLPLITMLFLMRAKQTRQSEIRSMIQVKASGAEGWANYSNQLQQQWNC</sequence>
<dbReference type="GO" id="GO:0007606">
    <property type="term" value="P:sensory perception of chemical stimulus"/>
    <property type="evidence" value="ECO:0007669"/>
    <property type="project" value="InterPro"/>
</dbReference>
<reference evidence="7 8" key="1">
    <citation type="submission" date="2013-11" db="EMBL/GenBank/DDBJ databases">
        <title>Draft genome of the bovine lungworm Dictyocaulus viviparus.</title>
        <authorList>
            <person name="Mitreva M."/>
        </authorList>
    </citation>
    <scope>NUCLEOTIDE SEQUENCE [LARGE SCALE GENOMIC DNA]</scope>
    <source>
        <strain evidence="7 8">HannoverDv2000</strain>
    </source>
</reference>
<dbReference type="OrthoDB" id="5836746at2759"/>
<dbReference type="InterPro" id="IPR019408">
    <property type="entry name" value="7TM_GPCR_serpentine_rcpt_Srab"/>
</dbReference>
<accession>A0A0D8Y463</accession>
<feature type="transmembrane region" description="Helical" evidence="6">
    <location>
        <begin position="176"/>
        <end position="196"/>
    </location>
</feature>
<evidence type="ECO:0000256" key="1">
    <source>
        <dbReference type="ARBA" id="ARBA00004141"/>
    </source>
</evidence>
<name>A0A0D8Y463_DICVI</name>
<dbReference type="PANTHER" id="PTHR31216:SF11">
    <property type="entry name" value="SERPENTINE RECEPTOR CLASS BETA-16-RELATED"/>
    <property type="match status" value="1"/>
</dbReference>
<dbReference type="STRING" id="29172.A0A0D8Y463"/>
<dbReference type="AlphaFoldDB" id="A0A0D8Y463"/>
<feature type="transmembrane region" description="Helical" evidence="6">
    <location>
        <begin position="85"/>
        <end position="109"/>
    </location>
</feature>
<comment type="subcellular location">
    <subcellularLocation>
        <location evidence="1">Membrane</location>
        <topology evidence="1">Multi-pass membrane protein</topology>
    </subcellularLocation>
</comment>
<keyword evidence="3 6" id="KW-0812">Transmembrane</keyword>
<keyword evidence="5 6" id="KW-0472">Membrane</keyword>
<dbReference type="PANTHER" id="PTHR31216">
    <property type="entry name" value="SERPENTINE RECEPTOR CLASS BETA-1-RELATED-RELATED"/>
    <property type="match status" value="1"/>
</dbReference>
<evidence type="ECO:0000256" key="2">
    <source>
        <dbReference type="ARBA" id="ARBA00006860"/>
    </source>
</evidence>
<evidence type="ECO:0000256" key="5">
    <source>
        <dbReference type="ARBA" id="ARBA00023136"/>
    </source>
</evidence>
<protein>
    <submittedName>
        <fullName evidence="7">Uncharacterized protein</fullName>
    </submittedName>
</protein>
<gene>
    <name evidence="7" type="ORF">DICVIV_04491</name>
</gene>
<comment type="similarity">
    <text evidence="2">Belongs to the nematode receptor-like protein srb family.</text>
</comment>
<reference evidence="8" key="2">
    <citation type="journal article" date="2016" name="Sci. Rep.">
        <title>Dictyocaulus viviparus genome, variome and transcriptome elucidate lungworm biology and support future intervention.</title>
        <authorList>
            <person name="McNulty S.N."/>
            <person name="Strube C."/>
            <person name="Rosa B.A."/>
            <person name="Martin J.C."/>
            <person name="Tyagi R."/>
            <person name="Choi Y.J."/>
            <person name="Wang Q."/>
            <person name="Hallsworth Pepin K."/>
            <person name="Zhang X."/>
            <person name="Ozersky P."/>
            <person name="Wilson R.K."/>
            <person name="Sternberg P.W."/>
            <person name="Gasser R.B."/>
            <person name="Mitreva M."/>
        </authorList>
    </citation>
    <scope>NUCLEOTIDE SEQUENCE [LARGE SCALE GENOMIC DNA]</scope>
    <source>
        <strain evidence="8">HannoverDv2000</strain>
    </source>
</reference>
<evidence type="ECO:0000313" key="7">
    <source>
        <dbReference type="EMBL" id="KJH49351.1"/>
    </source>
</evidence>
<dbReference type="GO" id="GO:0004888">
    <property type="term" value="F:transmembrane signaling receptor activity"/>
    <property type="evidence" value="ECO:0007669"/>
    <property type="project" value="InterPro"/>
</dbReference>
<dbReference type="GO" id="GO:0016020">
    <property type="term" value="C:membrane"/>
    <property type="evidence" value="ECO:0007669"/>
    <property type="project" value="UniProtKB-SubCell"/>
</dbReference>
<evidence type="ECO:0000256" key="4">
    <source>
        <dbReference type="ARBA" id="ARBA00022989"/>
    </source>
</evidence>
<feature type="transmembrane region" description="Helical" evidence="6">
    <location>
        <begin position="35"/>
        <end position="57"/>
    </location>
</feature>
<evidence type="ECO:0000256" key="3">
    <source>
        <dbReference type="ARBA" id="ARBA00022692"/>
    </source>
</evidence>
<keyword evidence="8" id="KW-1185">Reference proteome</keyword>